<evidence type="ECO:0000256" key="2">
    <source>
        <dbReference type="ARBA" id="ARBA00022801"/>
    </source>
</evidence>
<sequence length="378" mass="41413">MMRFLHTADWQIGRTYAFFEPDDAAILSEARTTTVERIAALANTEQVDLVIVAGDVFDTQTVTDRTIRRLFLAMQAFTGPWCLLSGNHDAALSESVWTRAQRLGVVNVNMHLLLRPEPLFLSDVGVAILPAPLTQRQTAEDLTAALDGMSTPPGLIRIGVGHGAVQGVLPEGIDSSNPIASDRTETAQLDYLALGDWHGCKEINARTWYSGTPEPERYVDNDPGQVLVVEITSSGMVPLVEQRRVGQFQWVRWEQEFRVSEDVDSLIEKLSALDGRFVVRLDLTGVLDINARHRLLDGLAAVSAQVRALEYDLSDIRLQPTDADIASMQADGYLSDVIGELRDRSALPDQKVASTEALVILADILQSQQGAANANTTP</sequence>
<evidence type="ECO:0000256" key="1">
    <source>
        <dbReference type="ARBA" id="ARBA00022722"/>
    </source>
</evidence>
<dbReference type="PIRSF" id="PIRSF033093">
    <property type="entry name" value="UCP_ML1119"/>
    <property type="match status" value="1"/>
</dbReference>
<dbReference type="InterPro" id="IPR014577">
    <property type="entry name" value="UCP033093_metalloPase"/>
</dbReference>
<dbReference type="InterPro" id="IPR029052">
    <property type="entry name" value="Metallo-depent_PP-like"/>
</dbReference>
<gene>
    <name evidence="5" type="ORF">BBC27_04140</name>
</gene>
<dbReference type="EMBL" id="MASQ01000143">
    <property type="protein sequence ID" value="OCB01418.1"/>
    <property type="molecule type" value="Genomic_DNA"/>
</dbReference>
<accession>A0A1B9BUL8</accession>
<dbReference type="InterPro" id="IPR004843">
    <property type="entry name" value="Calcineurin-like_PHP"/>
</dbReference>
<proteinExistence type="predicted"/>
<protein>
    <submittedName>
        <fullName evidence="5">Metallophosphatase</fullName>
    </submittedName>
</protein>
<dbReference type="Gene3D" id="3.60.21.10">
    <property type="match status" value="1"/>
</dbReference>
<dbReference type="InterPro" id="IPR050535">
    <property type="entry name" value="DNA_Repair-Maintenance_Comp"/>
</dbReference>
<comment type="caution">
    <text evidence="5">The sequence shown here is derived from an EMBL/GenBank/DDBJ whole genome shotgun (WGS) entry which is preliminary data.</text>
</comment>
<keyword evidence="1" id="KW-0540">Nuclease</keyword>
<dbReference type="InterPro" id="IPR041796">
    <property type="entry name" value="Mre11_N"/>
</dbReference>
<dbReference type="GO" id="GO:0004527">
    <property type="term" value="F:exonuclease activity"/>
    <property type="evidence" value="ECO:0007669"/>
    <property type="project" value="UniProtKB-KW"/>
</dbReference>
<organism evidence="5 6">
    <name type="scientific">Acidithiobacillus ferrivorans</name>
    <dbReference type="NCBI Taxonomy" id="160808"/>
    <lineage>
        <taxon>Bacteria</taxon>
        <taxon>Pseudomonadati</taxon>
        <taxon>Pseudomonadota</taxon>
        <taxon>Acidithiobacillia</taxon>
        <taxon>Acidithiobacillales</taxon>
        <taxon>Acidithiobacillaceae</taxon>
        <taxon>Acidithiobacillus</taxon>
    </lineage>
</organism>
<reference evidence="5 6" key="1">
    <citation type="submission" date="2016-07" db="EMBL/GenBank/DDBJ databases">
        <title>Draft genome of a psychrotolerant acidophile Acidithiobacillus ferrivorans strain YL15.</title>
        <authorList>
            <person name="Peng T."/>
            <person name="Ma L."/>
            <person name="Nan M."/>
            <person name="An N."/>
            <person name="Wang M."/>
            <person name="Qiu G."/>
            <person name="Zeng W."/>
        </authorList>
    </citation>
    <scope>NUCLEOTIDE SEQUENCE [LARGE SCALE GENOMIC DNA]</scope>
    <source>
        <strain evidence="5 6">YL15</strain>
    </source>
</reference>
<name>A0A1B9BUL8_9PROT</name>
<dbReference type="PANTHER" id="PTHR30337">
    <property type="entry name" value="COMPONENT OF ATP-DEPENDENT DSDNA EXONUCLEASE"/>
    <property type="match status" value="1"/>
</dbReference>
<evidence type="ECO:0000259" key="4">
    <source>
        <dbReference type="Pfam" id="PF00149"/>
    </source>
</evidence>
<dbReference type="CDD" id="cd00840">
    <property type="entry name" value="MPP_Mre11_N"/>
    <property type="match status" value="1"/>
</dbReference>
<dbReference type="PANTHER" id="PTHR30337:SF0">
    <property type="entry name" value="NUCLEASE SBCCD SUBUNIT D"/>
    <property type="match status" value="1"/>
</dbReference>
<evidence type="ECO:0000313" key="5">
    <source>
        <dbReference type="EMBL" id="OCB01418.1"/>
    </source>
</evidence>
<keyword evidence="2" id="KW-0378">Hydrolase</keyword>
<dbReference type="Pfam" id="PF00149">
    <property type="entry name" value="Metallophos"/>
    <property type="match status" value="1"/>
</dbReference>
<evidence type="ECO:0000313" key="6">
    <source>
        <dbReference type="Proteomes" id="UP000093129"/>
    </source>
</evidence>
<evidence type="ECO:0000256" key="3">
    <source>
        <dbReference type="ARBA" id="ARBA00022839"/>
    </source>
</evidence>
<dbReference type="SUPFAM" id="SSF56300">
    <property type="entry name" value="Metallo-dependent phosphatases"/>
    <property type="match status" value="1"/>
</dbReference>
<keyword evidence="3" id="KW-0269">Exonuclease</keyword>
<dbReference type="AlphaFoldDB" id="A0A1B9BUL8"/>
<dbReference type="Proteomes" id="UP000093129">
    <property type="component" value="Unassembled WGS sequence"/>
</dbReference>
<feature type="domain" description="Calcineurin-like phosphoesterase" evidence="4">
    <location>
        <begin position="2"/>
        <end position="94"/>
    </location>
</feature>